<evidence type="ECO:0000256" key="1">
    <source>
        <dbReference type="SAM" id="MobiDB-lite"/>
    </source>
</evidence>
<evidence type="ECO:0000259" key="2">
    <source>
        <dbReference type="Pfam" id="PF07411"/>
    </source>
</evidence>
<evidence type="ECO:0000313" key="3">
    <source>
        <dbReference type="EMBL" id="KTG08900.1"/>
    </source>
</evidence>
<gene>
    <name evidence="3" type="ORF">AUR64_13900</name>
</gene>
<name>A0A0W1R7C1_9EURY</name>
<dbReference type="InterPro" id="IPR036913">
    <property type="entry name" value="YegP-like_sf"/>
</dbReference>
<feature type="compositionally biased region" description="Low complexity" evidence="1">
    <location>
        <begin position="87"/>
        <end position="99"/>
    </location>
</feature>
<reference evidence="3 4" key="1">
    <citation type="submission" date="2015-12" db="EMBL/GenBank/DDBJ databases">
        <title>Haloprofundus marisrubri gen. nov., sp. nov., an extremely halophilic archaeon isolated from the Discovery deep brine-seawater interface in the Red Sea.</title>
        <authorList>
            <person name="Zhang G."/>
            <person name="Stingl U."/>
            <person name="Rashid M."/>
        </authorList>
    </citation>
    <scope>NUCLEOTIDE SEQUENCE [LARGE SCALE GENOMIC DNA]</scope>
    <source>
        <strain evidence="3 4">SB9</strain>
    </source>
</reference>
<dbReference type="AlphaFoldDB" id="A0A0W1R7C1"/>
<dbReference type="OrthoDB" id="108721at2157"/>
<feature type="compositionally biased region" description="Low complexity" evidence="1">
    <location>
        <begin position="61"/>
        <end position="79"/>
    </location>
</feature>
<evidence type="ECO:0000313" key="4">
    <source>
        <dbReference type="Proteomes" id="UP000054387"/>
    </source>
</evidence>
<dbReference type="NCBIfam" id="NF041908">
    <property type="entry name" value="HVO_2922"/>
    <property type="match status" value="1"/>
</dbReference>
<proteinExistence type="predicted"/>
<protein>
    <recommendedName>
        <fullName evidence="2">DUF1508 domain-containing protein</fullName>
    </recommendedName>
</protein>
<dbReference type="SUPFAM" id="SSF160113">
    <property type="entry name" value="YegP-like"/>
    <property type="match status" value="1"/>
</dbReference>
<feature type="region of interest" description="Disordered" evidence="1">
    <location>
        <begin position="1"/>
        <end position="99"/>
    </location>
</feature>
<dbReference type="RefSeq" id="WP_058582053.1">
    <property type="nucleotide sequence ID" value="NZ_LOPU01000029.1"/>
</dbReference>
<keyword evidence="4" id="KW-1185">Reference proteome</keyword>
<accession>A0A0W1R7C1</accession>
<dbReference type="Pfam" id="PF07411">
    <property type="entry name" value="DUF1508"/>
    <property type="match status" value="1"/>
</dbReference>
<feature type="domain" description="DUF1508" evidence="2">
    <location>
        <begin position="106"/>
        <end position="152"/>
    </location>
</feature>
<sequence length="155" mass="16186">MSDPRVHVSVSVVADGERIGQFDSDTEPEAVDSAPAEPSEPEPTSPDVEAESADIETSISAGADDTADTADTADTGDTGDTADTDDTTNAADSDPPAAATFELYRDRANEWRWRLRHRNGNIIADGGEGYSSKSAAKNGIESVKKNAAGASVETR</sequence>
<dbReference type="Proteomes" id="UP000054387">
    <property type="component" value="Unassembled WGS sequence"/>
</dbReference>
<dbReference type="Gene3D" id="2.30.29.80">
    <property type="match status" value="1"/>
</dbReference>
<comment type="caution">
    <text evidence="3">The sequence shown here is derived from an EMBL/GenBank/DDBJ whole genome shotgun (WGS) entry which is preliminary data.</text>
</comment>
<organism evidence="3 4">
    <name type="scientific">Haloprofundus marisrubri</name>
    <dbReference type="NCBI Taxonomy" id="1514971"/>
    <lineage>
        <taxon>Archaea</taxon>
        <taxon>Methanobacteriati</taxon>
        <taxon>Methanobacteriota</taxon>
        <taxon>Stenosarchaea group</taxon>
        <taxon>Halobacteria</taxon>
        <taxon>Halobacteriales</taxon>
        <taxon>Haloferacaceae</taxon>
        <taxon>Haloprofundus</taxon>
    </lineage>
</organism>
<feature type="region of interest" description="Disordered" evidence="1">
    <location>
        <begin position="121"/>
        <end position="155"/>
    </location>
</feature>
<dbReference type="EMBL" id="LOPU01000029">
    <property type="protein sequence ID" value="KTG08900.1"/>
    <property type="molecule type" value="Genomic_DNA"/>
</dbReference>
<dbReference type="InterPro" id="IPR010879">
    <property type="entry name" value="DUF1508"/>
</dbReference>